<comment type="caution">
    <text evidence="3">The sequence shown here is derived from an EMBL/GenBank/DDBJ whole genome shotgun (WGS) entry which is preliminary data.</text>
</comment>
<protein>
    <submittedName>
        <fullName evidence="3">Uncharacterized protein</fullName>
    </submittedName>
</protein>
<feature type="signal peptide" evidence="2">
    <location>
        <begin position="1"/>
        <end position="27"/>
    </location>
</feature>
<feature type="chain" id="PRO_5008345769" evidence="2">
    <location>
        <begin position="28"/>
        <end position="149"/>
    </location>
</feature>
<keyword evidence="4" id="KW-1185">Reference proteome</keyword>
<proteinExistence type="predicted"/>
<feature type="region of interest" description="Disordered" evidence="1">
    <location>
        <begin position="49"/>
        <end position="112"/>
    </location>
</feature>
<name>A0A1A6GPE9_NEOLE</name>
<feature type="compositionally biased region" description="Acidic residues" evidence="1">
    <location>
        <begin position="53"/>
        <end position="76"/>
    </location>
</feature>
<accession>A0A1A6GPE9</accession>
<evidence type="ECO:0000256" key="1">
    <source>
        <dbReference type="SAM" id="MobiDB-lite"/>
    </source>
</evidence>
<gene>
    <name evidence="3" type="ORF">A6R68_03388</name>
</gene>
<keyword evidence="2" id="KW-0732">Signal</keyword>
<feature type="non-terminal residue" evidence="3">
    <location>
        <position position="149"/>
    </location>
</feature>
<dbReference type="Proteomes" id="UP000092124">
    <property type="component" value="Unassembled WGS sequence"/>
</dbReference>
<reference evidence="3 4" key="1">
    <citation type="submission" date="2016-06" db="EMBL/GenBank/DDBJ databases">
        <title>The Draft Genome Sequence and Annotation of the Desert Woodrat Neotoma lepida.</title>
        <authorList>
            <person name="Campbell M."/>
            <person name="Oakeson K.F."/>
            <person name="Yandell M."/>
            <person name="Halpert J.R."/>
            <person name="Dearing D."/>
        </authorList>
    </citation>
    <scope>NUCLEOTIDE SEQUENCE [LARGE SCALE GENOMIC DNA]</scope>
    <source>
        <strain evidence="3">417</strain>
        <tissue evidence="3">Liver</tissue>
    </source>
</reference>
<dbReference type="AlphaFoldDB" id="A0A1A6GPE9"/>
<sequence>MQRLIRLGPWLYQKILLSLDWAGLTAAESWEAFCHLVQAAAITAVSLSVSAKEEEEQEQEEEEEEDERKEEEEEYSENTCVGRMYNPEAGYGGRERKAKASPPAKSRSHKSFSVGTYGPLCLTRNMTVEFDSVTPRKGYRSEMASLLIP</sequence>
<evidence type="ECO:0000313" key="3">
    <source>
        <dbReference type="EMBL" id="OBS68071.1"/>
    </source>
</evidence>
<dbReference type="EMBL" id="LZPO01076164">
    <property type="protein sequence ID" value="OBS68071.1"/>
    <property type="molecule type" value="Genomic_DNA"/>
</dbReference>
<evidence type="ECO:0000256" key="2">
    <source>
        <dbReference type="SAM" id="SignalP"/>
    </source>
</evidence>
<evidence type="ECO:0000313" key="4">
    <source>
        <dbReference type="Proteomes" id="UP000092124"/>
    </source>
</evidence>
<organism evidence="3 4">
    <name type="scientific">Neotoma lepida</name>
    <name type="common">Desert woodrat</name>
    <dbReference type="NCBI Taxonomy" id="56216"/>
    <lineage>
        <taxon>Eukaryota</taxon>
        <taxon>Metazoa</taxon>
        <taxon>Chordata</taxon>
        <taxon>Craniata</taxon>
        <taxon>Vertebrata</taxon>
        <taxon>Euteleostomi</taxon>
        <taxon>Mammalia</taxon>
        <taxon>Eutheria</taxon>
        <taxon>Euarchontoglires</taxon>
        <taxon>Glires</taxon>
        <taxon>Rodentia</taxon>
        <taxon>Myomorpha</taxon>
        <taxon>Muroidea</taxon>
        <taxon>Cricetidae</taxon>
        <taxon>Neotominae</taxon>
        <taxon>Neotoma</taxon>
    </lineage>
</organism>